<evidence type="ECO:0000313" key="3">
    <source>
        <dbReference type="Proteomes" id="UP000320762"/>
    </source>
</evidence>
<organism evidence="2 3">
    <name type="scientific">Schizophyllum amplum</name>
    <dbReference type="NCBI Taxonomy" id="97359"/>
    <lineage>
        <taxon>Eukaryota</taxon>
        <taxon>Fungi</taxon>
        <taxon>Dikarya</taxon>
        <taxon>Basidiomycota</taxon>
        <taxon>Agaricomycotina</taxon>
        <taxon>Agaricomycetes</taxon>
        <taxon>Agaricomycetidae</taxon>
        <taxon>Agaricales</taxon>
        <taxon>Schizophyllaceae</taxon>
        <taxon>Schizophyllum</taxon>
    </lineage>
</organism>
<reference evidence="2 3" key="1">
    <citation type="journal article" date="2019" name="New Phytol.">
        <title>Comparative genomics reveals unique wood-decay strategies and fruiting body development in the Schizophyllaceae.</title>
        <authorList>
            <person name="Almasi E."/>
            <person name="Sahu N."/>
            <person name="Krizsan K."/>
            <person name="Balint B."/>
            <person name="Kovacs G.M."/>
            <person name="Kiss B."/>
            <person name="Cseklye J."/>
            <person name="Drula E."/>
            <person name="Henrissat B."/>
            <person name="Nagy I."/>
            <person name="Chovatia M."/>
            <person name="Adam C."/>
            <person name="LaButti K."/>
            <person name="Lipzen A."/>
            <person name="Riley R."/>
            <person name="Grigoriev I.V."/>
            <person name="Nagy L.G."/>
        </authorList>
    </citation>
    <scope>NUCLEOTIDE SEQUENCE [LARGE SCALE GENOMIC DNA]</scope>
    <source>
        <strain evidence="2 3">NL-1724</strain>
    </source>
</reference>
<evidence type="ECO:0000313" key="2">
    <source>
        <dbReference type="EMBL" id="TRM55756.1"/>
    </source>
</evidence>
<dbReference type="AlphaFoldDB" id="A0A550BTA4"/>
<dbReference type="EMBL" id="VDMD01000098">
    <property type="protein sequence ID" value="TRM55756.1"/>
    <property type="molecule type" value="Genomic_DNA"/>
</dbReference>
<keyword evidence="1" id="KW-1133">Transmembrane helix</keyword>
<gene>
    <name evidence="2" type="ORF">BD626DRAFT_522865</name>
</gene>
<comment type="caution">
    <text evidence="2">The sequence shown here is derived from an EMBL/GenBank/DDBJ whole genome shotgun (WGS) entry which is preliminary data.</text>
</comment>
<feature type="transmembrane region" description="Helical" evidence="1">
    <location>
        <begin position="12"/>
        <end position="32"/>
    </location>
</feature>
<evidence type="ECO:0000256" key="1">
    <source>
        <dbReference type="SAM" id="Phobius"/>
    </source>
</evidence>
<keyword evidence="3" id="KW-1185">Reference proteome</keyword>
<dbReference type="Proteomes" id="UP000320762">
    <property type="component" value="Unassembled WGS sequence"/>
</dbReference>
<accession>A0A550BTA4</accession>
<proteinExistence type="predicted"/>
<sequence length="130" mass="14846">MEYNAARTRRFVSQNLSYIIIFSAVVVFARIYTSRTLISLSTVPEEIVEVDPHPIPQLIVEAFERILARQSRTLEDAAAEYRAIPQRVSTSGGRQRLCDGRRVRRTGRRPRAVLEISGEELAHRALQVRV</sequence>
<protein>
    <submittedName>
        <fullName evidence="2">Uncharacterized protein</fullName>
    </submittedName>
</protein>
<keyword evidence="1" id="KW-0812">Transmembrane</keyword>
<keyword evidence="1" id="KW-0472">Membrane</keyword>
<name>A0A550BTA4_9AGAR</name>